<feature type="domain" description="Acyl-CoA dehydrogenase/oxidase C-terminal" evidence="5">
    <location>
        <begin position="285"/>
        <end position="439"/>
    </location>
</feature>
<dbReference type="SUPFAM" id="SSF56645">
    <property type="entry name" value="Acyl-CoA dehydrogenase NM domain-like"/>
    <property type="match status" value="1"/>
</dbReference>
<name>A0A853FRI5_9BURK</name>
<evidence type="ECO:0000259" key="6">
    <source>
        <dbReference type="Pfam" id="PF02770"/>
    </source>
</evidence>
<comment type="caution">
    <text evidence="8">The sequence shown here is derived from an EMBL/GenBank/DDBJ whole genome shotgun (WGS) entry which is preliminary data.</text>
</comment>
<keyword evidence="9" id="KW-1185">Reference proteome</keyword>
<evidence type="ECO:0000256" key="1">
    <source>
        <dbReference type="ARBA" id="ARBA00001974"/>
    </source>
</evidence>
<dbReference type="Pfam" id="PF18158">
    <property type="entry name" value="AidB_N"/>
    <property type="match status" value="1"/>
</dbReference>
<protein>
    <submittedName>
        <fullName evidence="8">Isovaleryl-CoA dehydrogenase</fullName>
        <ecNumber evidence="8">1.3.8.4</ecNumber>
    </submittedName>
</protein>
<dbReference type="Proteomes" id="UP000559809">
    <property type="component" value="Unassembled WGS sequence"/>
</dbReference>
<reference evidence="8 9" key="1">
    <citation type="submission" date="2020-07" db="EMBL/GenBank/DDBJ databases">
        <title>Taxonomic revisions and descriptions of new bacterial species based on genomic comparisons in the high-G+C-content subgroup of the family Alcaligenaceae.</title>
        <authorList>
            <person name="Szabo A."/>
            <person name="Felfoldi T."/>
        </authorList>
    </citation>
    <scope>NUCLEOTIDE SEQUENCE [LARGE SCALE GENOMIC DNA]</scope>
    <source>
        <strain evidence="8 9">LMG 24012</strain>
    </source>
</reference>
<evidence type="ECO:0000259" key="7">
    <source>
        <dbReference type="Pfam" id="PF18158"/>
    </source>
</evidence>
<evidence type="ECO:0000313" key="8">
    <source>
        <dbReference type="EMBL" id="NYT48454.1"/>
    </source>
</evidence>
<gene>
    <name evidence="8" type="ORF">H0A72_03930</name>
</gene>
<feature type="domain" description="Acyl-CoA oxidase/dehydrogenase middle" evidence="6">
    <location>
        <begin position="178"/>
        <end position="275"/>
    </location>
</feature>
<dbReference type="PANTHER" id="PTHR42707">
    <property type="entry name" value="ACYL-COA DEHYDROGENASE"/>
    <property type="match status" value="1"/>
</dbReference>
<keyword evidence="8" id="KW-0560">Oxidoreductase</keyword>
<dbReference type="PANTHER" id="PTHR42707:SF3">
    <property type="entry name" value="ACYL-COA DEHYDROGENASE AIDB-RELATED"/>
    <property type="match status" value="1"/>
</dbReference>
<dbReference type="InterPro" id="IPR009100">
    <property type="entry name" value="AcylCoA_DH/oxidase_NM_dom_sf"/>
</dbReference>
<accession>A0A853FRI5</accession>
<dbReference type="Gene3D" id="2.40.110.20">
    <property type="match status" value="1"/>
</dbReference>
<evidence type="ECO:0000256" key="2">
    <source>
        <dbReference type="ARBA" id="ARBA00009347"/>
    </source>
</evidence>
<dbReference type="EC" id="1.3.8.4" evidence="8"/>
<evidence type="ECO:0000256" key="4">
    <source>
        <dbReference type="ARBA" id="ARBA00022827"/>
    </source>
</evidence>
<keyword evidence="4" id="KW-0274">FAD</keyword>
<dbReference type="Pfam" id="PF02770">
    <property type="entry name" value="Acyl-CoA_dh_M"/>
    <property type="match status" value="1"/>
</dbReference>
<keyword evidence="3" id="KW-0285">Flavoprotein</keyword>
<comment type="similarity">
    <text evidence="2">Belongs to the acyl-CoA dehydrogenase family.</text>
</comment>
<organism evidence="8 9">
    <name type="scientific">Parapusillimonas granuli</name>
    <dbReference type="NCBI Taxonomy" id="380911"/>
    <lineage>
        <taxon>Bacteria</taxon>
        <taxon>Pseudomonadati</taxon>
        <taxon>Pseudomonadota</taxon>
        <taxon>Betaproteobacteria</taxon>
        <taxon>Burkholderiales</taxon>
        <taxon>Alcaligenaceae</taxon>
        <taxon>Parapusillimonas</taxon>
    </lineage>
</organism>
<dbReference type="NCBIfam" id="NF008594">
    <property type="entry name" value="PRK11561.1"/>
    <property type="match status" value="1"/>
</dbReference>
<dbReference type="InterPro" id="IPR009075">
    <property type="entry name" value="AcylCo_DH/oxidase_C"/>
</dbReference>
<dbReference type="Gene3D" id="1.20.140.10">
    <property type="entry name" value="Butyryl-CoA Dehydrogenase, subunit A, domain 3"/>
    <property type="match status" value="1"/>
</dbReference>
<evidence type="ECO:0000259" key="5">
    <source>
        <dbReference type="Pfam" id="PF00441"/>
    </source>
</evidence>
<comment type="cofactor">
    <cofactor evidence="1">
        <name>FAD</name>
        <dbReference type="ChEBI" id="CHEBI:57692"/>
    </cofactor>
</comment>
<dbReference type="RefSeq" id="WP_180154024.1">
    <property type="nucleotide sequence ID" value="NZ_JACCEM010000002.1"/>
</dbReference>
<dbReference type="SUPFAM" id="SSF47203">
    <property type="entry name" value="Acyl-CoA dehydrogenase C-terminal domain-like"/>
    <property type="match status" value="1"/>
</dbReference>
<dbReference type="InterPro" id="IPR041504">
    <property type="entry name" value="AidB_N"/>
</dbReference>
<proteinExistence type="inferred from homology"/>
<dbReference type="InterPro" id="IPR052904">
    <property type="entry name" value="Acyl-CoA_dehydrogenase-like"/>
</dbReference>
<feature type="domain" description="Adaptive response protein AidB N-terminal" evidence="7">
    <location>
        <begin position="10"/>
        <end position="163"/>
    </location>
</feature>
<dbReference type="Pfam" id="PF00441">
    <property type="entry name" value="Acyl-CoA_dh_1"/>
    <property type="match status" value="1"/>
</dbReference>
<dbReference type="InterPro" id="IPR036250">
    <property type="entry name" value="AcylCo_DH-like_C"/>
</dbReference>
<dbReference type="AlphaFoldDB" id="A0A853FRI5"/>
<dbReference type="PROSITE" id="PS00073">
    <property type="entry name" value="ACYL_COA_DH_2"/>
    <property type="match status" value="1"/>
</dbReference>
<dbReference type="Gene3D" id="6.10.250.600">
    <property type="match status" value="1"/>
</dbReference>
<evidence type="ECO:0000313" key="9">
    <source>
        <dbReference type="Proteomes" id="UP000559809"/>
    </source>
</evidence>
<sequence length="546" mass="60183">MVWTTHEVINQTPELGDYNLYSTDPVLKEWVAKSAGQYDATLFHYGERLGRRAGFALAHDADRHPPRLETHDPRGNRVDRIHFHPAWHRFMRMAFLQGMHSGPWAAPAKGAHVARAVAYLMHGQVEAGSLCPTTMTYAAVPILAREPWFDSIAPLLYSTRYDERDLPLPEKTCMMVGMGLTEKQGGSDLRSNLTQAEPVAEGGCGERYRLRGHKWFLSSPSSDAHLVLARSPAGLSCFYVPRWLEDGGRNAVMVMRLKDKLGNRSNASAEVEFQDASGVLVGEEGRGLSILLEMASYTRLDCVLGSAALLRQALVRAMRHARHRVAFGQTLIGQPLMQSVLMDLCLESEAATLLALRLAQACDGADDPLEQAYRRILTPAAKFWVCKRGVEAIAECMEVLGGNGYMEEGPLARLYREAPVNSIWEGSGNVMCLDVLRAIRREPESAALFFGDLEAACAQDDPLRSRLQALRVLLGASRIDLEAAARHVAEEIVLLVQAGLMRRHSPETLAEAFVQSRFSGSGRVYGLVSGPNALNSMFERAWGGDS</sequence>
<dbReference type="GO" id="GO:0008470">
    <property type="term" value="F:3-methylbutanoyl-CoA dehydrogenase activity"/>
    <property type="evidence" value="ECO:0007669"/>
    <property type="project" value="UniProtKB-EC"/>
</dbReference>
<dbReference type="InterPro" id="IPR006089">
    <property type="entry name" value="Acyl-CoA_DH_CS"/>
</dbReference>
<dbReference type="InterPro" id="IPR006091">
    <property type="entry name" value="Acyl-CoA_Oxase/DH_mid-dom"/>
</dbReference>
<evidence type="ECO:0000256" key="3">
    <source>
        <dbReference type="ARBA" id="ARBA00022630"/>
    </source>
</evidence>
<dbReference type="EMBL" id="JACCEM010000002">
    <property type="protein sequence ID" value="NYT48454.1"/>
    <property type="molecule type" value="Genomic_DNA"/>
</dbReference>